<feature type="domain" description="Methyltransferase" evidence="1">
    <location>
        <begin position="29"/>
        <end position="147"/>
    </location>
</feature>
<evidence type="ECO:0000259" key="1">
    <source>
        <dbReference type="Pfam" id="PF13847"/>
    </source>
</evidence>
<dbReference type="Proteomes" id="UP000190888">
    <property type="component" value="Unassembled WGS sequence"/>
</dbReference>
<protein>
    <submittedName>
        <fullName evidence="2">Trans-aconitate 2-methyltransferase</fullName>
    </submittedName>
</protein>
<dbReference type="GO" id="GO:0032259">
    <property type="term" value="P:methylation"/>
    <property type="evidence" value="ECO:0007669"/>
    <property type="project" value="UniProtKB-KW"/>
</dbReference>
<dbReference type="GO" id="GO:0030798">
    <property type="term" value="F:trans-aconitate 2-methyltransferase activity"/>
    <property type="evidence" value="ECO:0007669"/>
    <property type="project" value="InterPro"/>
</dbReference>
<name>A0A1T4RL22_9BACT</name>
<dbReference type="InterPro" id="IPR029063">
    <property type="entry name" value="SAM-dependent_MTases_sf"/>
</dbReference>
<dbReference type="STRING" id="413434.SAMN04488132_11312"/>
<keyword evidence="3" id="KW-1185">Reference proteome</keyword>
<dbReference type="AlphaFoldDB" id="A0A1T4RL22"/>
<dbReference type="Gene3D" id="3.40.50.150">
    <property type="entry name" value="Vaccinia Virus protein VP39"/>
    <property type="match status" value="1"/>
</dbReference>
<dbReference type="OrthoDB" id="9789123at2"/>
<dbReference type="SUPFAM" id="SSF53335">
    <property type="entry name" value="S-adenosyl-L-methionine-dependent methyltransferases"/>
    <property type="match status" value="1"/>
</dbReference>
<organism evidence="2 3">
    <name type="scientific">Sediminibacterium ginsengisoli</name>
    <dbReference type="NCBI Taxonomy" id="413434"/>
    <lineage>
        <taxon>Bacteria</taxon>
        <taxon>Pseudomonadati</taxon>
        <taxon>Bacteroidota</taxon>
        <taxon>Chitinophagia</taxon>
        <taxon>Chitinophagales</taxon>
        <taxon>Chitinophagaceae</taxon>
        <taxon>Sediminibacterium</taxon>
    </lineage>
</organism>
<accession>A0A1T4RL22</accession>
<gene>
    <name evidence="2" type="ORF">SAMN04488132_11312</name>
</gene>
<dbReference type="PANTHER" id="PTHR43861:SF1">
    <property type="entry name" value="TRANS-ACONITATE 2-METHYLTRANSFERASE"/>
    <property type="match status" value="1"/>
</dbReference>
<sequence>MPWNPDVYNKFKEKRYEPFYDMLAHVDVKPGMRILDLGCGTGELTKIIADKFNGAQVLGVDNSAEMLSKAPRQENISFAQRSVQEQLELPGQWNAIIANASLQWVGDHVSLFPKLISKLLPGGQLAVQMPSQKENLLNQILHQQVQEAPYYEVLKETIRYSPVLSLDDYTRLFFDNAAKDILVYQKVYPIIAASTETLYEFISGSALVPYMEKLQEPMQAEFIQEYKNRIAAHFTTSPMIYAFKRIILVAKF</sequence>
<evidence type="ECO:0000313" key="3">
    <source>
        <dbReference type="Proteomes" id="UP000190888"/>
    </source>
</evidence>
<dbReference type="Pfam" id="PF13847">
    <property type="entry name" value="Methyltransf_31"/>
    <property type="match status" value="1"/>
</dbReference>
<keyword evidence="2" id="KW-0489">Methyltransferase</keyword>
<keyword evidence="2" id="KW-0808">Transferase</keyword>
<evidence type="ECO:0000313" key="2">
    <source>
        <dbReference type="EMBL" id="SKA16371.1"/>
    </source>
</evidence>
<dbReference type="CDD" id="cd02440">
    <property type="entry name" value="AdoMet_MTases"/>
    <property type="match status" value="1"/>
</dbReference>
<dbReference type="PANTHER" id="PTHR43861">
    <property type="entry name" value="TRANS-ACONITATE 2-METHYLTRANSFERASE-RELATED"/>
    <property type="match status" value="1"/>
</dbReference>
<reference evidence="2 3" key="1">
    <citation type="submission" date="2017-02" db="EMBL/GenBank/DDBJ databases">
        <authorList>
            <person name="Peterson S.W."/>
        </authorList>
    </citation>
    <scope>NUCLEOTIDE SEQUENCE [LARGE SCALE GENOMIC DNA]</scope>
    <source>
        <strain evidence="2 3">DSM 22335</strain>
    </source>
</reference>
<dbReference type="InterPro" id="IPR023149">
    <property type="entry name" value="Trans_acon_MeTrfase_C"/>
</dbReference>
<dbReference type="Gene3D" id="1.10.150.290">
    <property type="entry name" value="S-adenosyl-L-methionine-dependent methyltransferases"/>
    <property type="match status" value="1"/>
</dbReference>
<dbReference type="EMBL" id="FUWH01000013">
    <property type="protein sequence ID" value="SKA16371.1"/>
    <property type="molecule type" value="Genomic_DNA"/>
</dbReference>
<proteinExistence type="predicted"/>
<dbReference type="RefSeq" id="WP_078832631.1">
    <property type="nucleotide sequence ID" value="NZ_FUWH01000013.1"/>
</dbReference>
<dbReference type="InterPro" id="IPR025714">
    <property type="entry name" value="Methyltranfer_dom"/>
</dbReference>